<reference evidence="1" key="1">
    <citation type="submission" date="2015-11" db="EMBL/GenBank/DDBJ databases">
        <title>De novo transcriptome assembly of four potential Pierce s Disease insect vectors from Arizona vineyards.</title>
        <authorList>
            <person name="Tassone E.E."/>
        </authorList>
    </citation>
    <scope>NUCLEOTIDE SEQUENCE</scope>
</reference>
<dbReference type="AlphaFoldDB" id="A0A1B6KQY9"/>
<sequence>MCSPFLKPRMSERGYKTGEIVGSELSKRHRLCKSAEISKCTMKMEKTTTGKMYSYIKKQVEKNIPTFRSCNENLLDSVANCTAERSFSALKRVKTEIRPTI</sequence>
<protein>
    <recommendedName>
        <fullName evidence="2">HAT C-terminal dimerisation domain-containing protein</fullName>
    </recommendedName>
</protein>
<proteinExistence type="predicted"/>
<gene>
    <name evidence="1" type="ORF">g.49724</name>
</gene>
<name>A0A1B6KQY9_9HEMI</name>
<evidence type="ECO:0008006" key="2">
    <source>
        <dbReference type="Google" id="ProtNLM"/>
    </source>
</evidence>
<organism evidence="1">
    <name type="scientific">Graphocephala atropunctata</name>
    <dbReference type="NCBI Taxonomy" id="36148"/>
    <lineage>
        <taxon>Eukaryota</taxon>
        <taxon>Metazoa</taxon>
        <taxon>Ecdysozoa</taxon>
        <taxon>Arthropoda</taxon>
        <taxon>Hexapoda</taxon>
        <taxon>Insecta</taxon>
        <taxon>Pterygota</taxon>
        <taxon>Neoptera</taxon>
        <taxon>Paraneoptera</taxon>
        <taxon>Hemiptera</taxon>
        <taxon>Auchenorrhyncha</taxon>
        <taxon>Membracoidea</taxon>
        <taxon>Cicadellidae</taxon>
        <taxon>Cicadellinae</taxon>
        <taxon>Cicadellini</taxon>
        <taxon>Graphocephala</taxon>
    </lineage>
</organism>
<dbReference type="EMBL" id="GEBQ01026333">
    <property type="protein sequence ID" value="JAT13644.1"/>
    <property type="molecule type" value="Transcribed_RNA"/>
</dbReference>
<accession>A0A1B6KQY9</accession>
<evidence type="ECO:0000313" key="1">
    <source>
        <dbReference type="EMBL" id="JAT13644.1"/>
    </source>
</evidence>